<dbReference type="KEGG" id="adu:107477431"/>
<gene>
    <name evidence="3" type="primary">LOC107477431</name>
</gene>
<dbReference type="RefSeq" id="XP_015952929.1">
    <property type="nucleotide sequence ID" value="XM_016097443.1"/>
</dbReference>
<evidence type="ECO:0000313" key="3">
    <source>
        <dbReference type="RefSeq" id="XP_015952929.1"/>
    </source>
</evidence>
<dbReference type="InterPro" id="IPR044824">
    <property type="entry name" value="MAIN-like"/>
</dbReference>
<dbReference type="PANTHER" id="PTHR46033">
    <property type="entry name" value="PROTEIN MAIN-LIKE 2"/>
    <property type="match status" value="1"/>
</dbReference>
<dbReference type="PANTHER" id="PTHR46033:SF8">
    <property type="entry name" value="PROTEIN MAINTENANCE OF MERISTEMS-LIKE"/>
    <property type="match status" value="1"/>
</dbReference>
<dbReference type="GO" id="GO:0010073">
    <property type="term" value="P:meristem maintenance"/>
    <property type="evidence" value="ECO:0007669"/>
    <property type="project" value="InterPro"/>
</dbReference>
<dbReference type="GeneID" id="107477431"/>
<protein>
    <submittedName>
        <fullName evidence="3">Uncharacterized protein LOC107477431</fullName>
    </submittedName>
</protein>
<dbReference type="AlphaFoldDB" id="A0A6P4CK85"/>
<accession>A0A6P4CK85</accession>
<dbReference type="Pfam" id="PF10536">
    <property type="entry name" value="PMD"/>
    <property type="match status" value="1"/>
</dbReference>
<organism evidence="2 3">
    <name type="scientific">Arachis duranensis</name>
    <name type="common">Wild peanut</name>
    <dbReference type="NCBI Taxonomy" id="130453"/>
    <lineage>
        <taxon>Eukaryota</taxon>
        <taxon>Viridiplantae</taxon>
        <taxon>Streptophyta</taxon>
        <taxon>Embryophyta</taxon>
        <taxon>Tracheophyta</taxon>
        <taxon>Spermatophyta</taxon>
        <taxon>Magnoliopsida</taxon>
        <taxon>eudicotyledons</taxon>
        <taxon>Gunneridae</taxon>
        <taxon>Pentapetalae</taxon>
        <taxon>rosids</taxon>
        <taxon>fabids</taxon>
        <taxon>Fabales</taxon>
        <taxon>Fabaceae</taxon>
        <taxon>Papilionoideae</taxon>
        <taxon>50 kb inversion clade</taxon>
        <taxon>dalbergioids sensu lato</taxon>
        <taxon>Dalbergieae</taxon>
        <taxon>Pterocarpus clade</taxon>
        <taxon>Arachis</taxon>
    </lineage>
</organism>
<name>A0A6P4CK85_ARADU</name>
<keyword evidence="2" id="KW-1185">Reference proteome</keyword>
<dbReference type="Proteomes" id="UP000515211">
    <property type="component" value="Chromosome 3"/>
</dbReference>
<feature type="domain" description="Aminotransferase-like plant mobile" evidence="1">
    <location>
        <begin position="56"/>
        <end position="183"/>
    </location>
</feature>
<evidence type="ECO:0000259" key="1">
    <source>
        <dbReference type="Pfam" id="PF10536"/>
    </source>
</evidence>
<dbReference type="InterPro" id="IPR019557">
    <property type="entry name" value="AminoTfrase-like_pln_mobile"/>
</dbReference>
<sequence length="195" mass="22509">MTSGDTYVLYAVRKVHDYTIGCGIPIRAPIDGNYVNGCLTEFEKFIEGGRPTWVWFEELLGVLPPTKCIDKFTVKYSWMQETFGELPHGADDATVRRYARKYIMILLGTQLFGDKFSTRLHIRWLPYVARLEDKGGYSGGLAALSWLYMCMCRMANMNVVKLVSPLQLLQPWIFWRFFSFRPDGYSPFGWSLASR</sequence>
<evidence type="ECO:0000313" key="2">
    <source>
        <dbReference type="Proteomes" id="UP000515211"/>
    </source>
</evidence>
<proteinExistence type="predicted"/>
<reference evidence="2" key="1">
    <citation type="journal article" date="2016" name="Nat. Genet.">
        <title>The genome sequences of Arachis duranensis and Arachis ipaensis, the diploid ancestors of cultivated peanut.</title>
        <authorList>
            <person name="Bertioli D.J."/>
            <person name="Cannon S.B."/>
            <person name="Froenicke L."/>
            <person name="Huang G."/>
            <person name="Farmer A.D."/>
            <person name="Cannon E.K."/>
            <person name="Liu X."/>
            <person name="Gao D."/>
            <person name="Clevenger J."/>
            <person name="Dash S."/>
            <person name="Ren L."/>
            <person name="Moretzsohn M.C."/>
            <person name="Shirasawa K."/>
            <person name="Huang W."/>
            <person name="Vidigal B."/>
            <person name="Abernathy B."/>
            <person name="Chu Y."/>
            <person name="Niederhuth C.E."/>
            <person name="Umale P."/>
            <person name="Araujo A.C."/>
            <person name="Kozik A."/>
            <person name="Kim K.D."/>
            <person name="Burow M.D."/>
            <person name="Varshney R.K."/>
            <person name="Wang X."/>
            <person name="Zhang X."/>
            <person name="Barkley N."/>
            <person name="Guimaraes P.M."/>
            <person name="Isobe S."/>
            <person name="Guo B."/>
            <person name="Liao B."/>
            <person name="Stalker H.T."/>
            <person name="Schmitz R.J."/>
            <person name="Scheffler B.E."/>
            <person name="Leal-Bertioli S.C."/>
            <person name="Xun X."/>
            <person name="Jackson S.A."/>
            <person name="Michelmore R."/>
            <person name="Ozias-Akins P."/>
        </authorList>
    </citation>
    <scope>NUCLEOTIDE SEQUENCE [LARGE SCALE GENOMIC DNA]</scope>
    <source>
        <strain evidence="2">cv. V14167</strain>
    </source>
</reference>
<reference evidence="3" key="2">
    <citation type="submission" date="2025-08" db="UniProtKB">
        <authorList>
            <consortium name="RefSeq"/>
        </authorList>
    </citation>
    <scope>IDENTIFICATION</scope>
    <source>
        <tissue evidence="3">Whole plant</tissue>
    </source>
</reference>